<comment type="caution">
    <text evidence="2">The sequence shown here is derived from an EMBL/GenBank/DDBJ whole genome shotgun (WGS) entry which is preliminary data.</text>
</comment>
<dbReference type="SUPFAM" id="SSF51338">
    <property type="entry name" value="Composite domain of metallo-dependent hydrolases"/>
    <property type="match status" value="1"/>
</dbReference>
<keyword evidence="3" id="KW-1185">Reference proteome</keyword>
<dbReference type="Gene3D" id="3.20.20.140">
    <property type="entry name" value="Metal-dependent hydrolases"/>
    <property type="match status" value="1"/>
</dbReference>
<feature type="domain" description="Amidohydrolase 3" evidence="1">
    <location>
        <begin position="46"/>
        <end position="527"/>
    </location>
</feature>
<dbReference type="GO" id="GO:0016810">
    <property type="term" value="F:hydrolase activity, acting on carbon-nitrogen (but not peptide) bonds"/>
    <property type="evidence" value="ECO:0007669"/>
    <property type="project" value="InterPro"/>
</dbReference>
<proteinExistence type="predicted"/>
<protein>
    <submittedName>
        <fullName evidence="2">Amidohydrolase family protein</fullName>
    </submittedName>
</protein>
<gene>
    <name evidence="2" type="ORF">NZH93_04820</name>
</gene>
<dbReference type="InterPro" id="IPR033932">
    <property type="entry name" value="YtcJ-like"/>
</dbReference>
<dbReference type="InterPro" id="IPR013108">
    <property type="entry name" value="Amidohydro_3"/>
</dbReference>
<dbReference type="Gene3D" id="2.30.40.10">
    <property type="entry name" value="Urease, subunit C, domain 1"/>
    <property type="match status" value="1"/>
</dbReference>
<evidence type="ECO:0000259" key="1">
    <source>
        <dbReference type="Pfam" id="PF07969"/>
    </source>
</evidence>
<dbReference type="PANTHER" id="PTHR22642:SF2">
    <property type="entry name" value="PROTEIN LONG AFTER FAR-RED 3"/>
    <property type="match status" value="1"/>
</dbReference>
<organism evidence="2 3">
    <name type="scientific">Umezawaea endophytica</name>
    <dbReference type="NCBI Taxonomy" id="1654476"/>
    <lineage>
        <taxon>Bacteria</taxon>
        <taxon>Bacillati</taxon>
        <taxon>Actinomycetota</taxon>
        <taxon>Actinomycetes</taxon>
        <taxon>Pseudonocardiales</taxon>
        <taxon>Pseudonocardiaceae</taxon>
        <taxon>Umezawaea</taxon>
    </lineage>
</organism>
<dbReference type="Gene3D" id="3.10.310.70">
    <property type="match status" value="1"/>
</dbReference>
<dbReference type="EMBL" id="JANYMP010000002">
    <property type="protein sequence ID" value="MCS7476167.1"/>
    <property type="molecule type" value="Genomic_DNA"/>
</dbReference>
<dbReference type="Pfam" id="PF07969">
    <property type="entry name" value="Amidohydro_3"/>
    <property type="match status" value="1"/>
</dbReference>
<evidence type="ECO:0000313" key="3">
    <source>
        <dbReference type="Proteomes" id="UP001141259"/>
    </source>
</evidence>
<sequence>MILDMKLVRGRIITMDPERPEATTVGVWRGQIVGLDEEVAGLRAERTVDLDGAVLLPGFVDAHTHLAWAGRASVTADVSGCRTVAEIIARLREITPTSGWLEVAGYDHRVLDRPLTAADLDAVTRDRRVYVQDRSGHACVVNSLVLRELPAAVLAPGTPGVEFDRDGTPTGGLAEGAQTAVRALRLPYSVDEIADHVALGARQCLAQGVTTAAEAGVAGGIVGSSPLEIAAYQRDRLPLRVQLMVSADVLHPITSHRDDRVTRAIDLGLRTGFGGDRLGLGALKVFTDGGMMARTAAMTEPYEGTDNSGQLQDDPERMTAAILDGHAAGWQLAIHAIGDRALDFTLDTLEEARRRHPRENTRHRVEHCGTTRPDQLDRIADLNAIPVIQPTFLYDNGDDYSAIMGEHRTDWLYRGKSFLDKGITIAGSSDRPVTEGAPLRAVQFMVTRTARNGARIGPAEAITVDQALAAYTRGSAYACGVEDTRGTIAAGKLADFAVLADDPRSREAEKIGAIEVLATLVGGEPVHNPANLDGA</sequence>
<accession>A0A9X2VHG1</accession>
<dbReference type="Proteomes" id="UP001141259">
    <property type="component" value="Unassembled WGS sequence"/>
</dbReference>
<dbReference type="CDD" id="cd01300">
    <property type="entry name" value="YtcJ_like"/>
    <property type="match status" value="1"/>
</dbReference>
<dbReference type="RefSeq" id="WP_259621679.1">
    <property type="nucleotide sequence ID" value="NZ_JANYMP010000002.1"/>
</dbReference>
<reference evidence="2" key="1">
    <citation type="submission" date="2022-08" db="EMBL/GenBank/DDBJ databases">
        <authorList>
            <person name="Tistechok S."/>
            <person name="Samborskyy M."/>
            <person name="Roman I."/>
        </authorList>
    </citation>
    <scope>NUCLEOTIDE SEQUENCE</scope>
    <source>
        <strain evidence="2">DSM 103496</strain>
    </source>
</reference>
<name>A0A9X2VHG1_9PSEU</name>
<dbReference type="PANTHER" id="PTHR22642">
    <property type="entry name" value="IMIDAZOLONEPROPIONASE"/>
    <property type="match status" value="1"/>
</dbReference>
<dbReference type="InterPro" id="IPR011059">
    <property type="entry name" value="Metal-dep_hydrolase_composite"/>
</dbReference>
<evidence type="ECO:0000313" key="2">
    <source>
        <dbReference type="EMBL" id="MCS7476167.1"/>
    </source>
</evidence>
<dbReference type="SUPFAM" id="SSF51556">
    <property type="entry name" value="Metallo-dependent hydrolases"/>
    <property type="match status" value="1"/>
</dbReference>
<dbReference type="AlphaFoldDB" id="A0A9X2VHG1"/>
<dbReference type="InterPro" id="IPR032466">
    <property type="entry name" value="Metal_Hydrolase"/>
</dbReference>